<protein>
    <submittedName>
        <fullName evidence="1">Tegument protein UL26</fullName>
    </submittedName>
</protein>
<keyword evidence="2" id="KW-1185">Reference proteome</keyword>
<dbReference type="Pfam" id="PF02393">
    <property type="entry name" value="US22"/>
    <property type="match status" value="1"/>
</dbReference>
<sequence length="193" mass="22379">MDETGYAVMIGGQTIPDFVNENCDREFELPWPSGYTLLICNLQDTILTPRDYQFWRSLPQMEGDLQIIGTVGHKDHLAWDRKIAGINAQGKVFLYEIREQNYVVFAAESLEVLFQQGLRKDYFQDVARVIRQREHDLHIRQTRRSAESSEEGLQVTRVERGVVRRLDLKDAEVTEQMFVDGNMPSSLPSYLPR</sequence>
<dbReference type="InterPro" id="IPR003360">
    <property type="entry name" value="US22-like"/>
</dbReference>
<accession>G8XSU0</accession>
<reference evidence="1" key="1">
    <citation type="submission" date="2011-12" db="EMBL/GenBank/DDBJ databases">
        <title>Comparative genomics of primate cytomegaloviruses.</title>
        <authorList>
            <person name="Davison A.J."/>
            <person name="Holton M."/>
            <person name="Dolan A."/>
            <person name="Dargan D.J."/>
            <person name="Gatherer D."/>
            <person name="Hayward G.S."/>
        </authorList>
    </citation>
    <scope>NUCLEOTIDE SEQUENCE [LARGE SCALE GENOMIC DNA]</scope>
    <source>
        <strain evidence="1">SqSHV</strain>
    </source>
</reference>
<evidence type="ECO:0000313" key="2">
    <source>
        <dbReference type="Proteomes" id="UP000097892"/>
    </source>
</evidence>
<dbReference type="EMBL" id="FJ483967">
    <property type="protein sequence ID" value="AEV80887.1"/>
    <property type="molecule type" value="Genomic_DNA"/>
</dbReference>
<gene>
    <name evidence="1" type="primary">UL26</name>
</gene>
<name>G8XSU0_9BETA</name>
<evidence type="ECO:0000313" key="1">
    <source>
        <dbReference type="EMBL" id="AEV80887.1"/>
    </source>
</evidence>
<proteinExistence type="predicted"/>
<dbReference type="RefSeq" id="YP_004940198.1">
    <property type="nucleotide sequence ID" value="NC_016448.1"/>
</dbReference>
<organism evidence="1 2">
    <name type="scientific">Saimiriine betaherpesvirus 4</name>
    <dbReference type="NCBI Taxonomy" id="1535247"/>
    <lineage>
        <taxon>Viruses</taxon>
        <taxon>Duplodnaviria</taxon>
        <taxon>Heunggongvirae</taxon>
        <taxon>Peploviricota</taxon>
        <taxon>Herviviricetes</taxon>
        <taxon>Herpesvirales</taxon>
        <taxon>Orthoherpesviridae</taxon>
        <taxon>Betaherpesvirinae</taxon>
        <taxon>Cytomegalovirus</taxon>
        <taxon>Cytomegalovirus saimiriinebeta4</taxon>
    </lineage>
</organism>
<dbReference type="Proteomes" id="UP000097892">
    <property type="component" value="Segment"/>
</dbReference>
<dbReference type="GeneID" id="11464257"/>
<dbReference type="KEGG" id="vg:11464257"/>
<dbReference type="OrthoDB" id="10614at10239"/>